<name>A0A0N4TC67_BRUPA</name>
<feature type="transmembrane region" description="Helical" evidence="1">
    <location>
        <begin position="12"/>
        <end position="36"/>
    </location>
</feature>
<gene>
    <name evidence="2" type="ORF">BPAG_LOCUS5768</name>
</gene>
<evidence type="ECO:0000313" key="2">
    <source>
        <dbReference type="EMBL" id="VDN86954.1"/>
    </source>
</evidence>
<keyword evidence="1" id="KW-0812">Transmembrane</keyword>
<keyword evidence="1" id="KW-1133">Transmembrane helix</keyword>
<evidence type="ECO:0000256" key="1">
    <source>
        <dbReference type="SAM" id="Phobius"/>
    </source>
</evidence>
<dbReference type="Proteomes" id="UP000278627">
    <property type="component" value="Unassembled WGS sequence"/>
</dbReference>
<reference evidence="2 3" key="2">
    <citation type="submission" date="2018-11" db="EMBL/GenBank/DDBJ databases">
        <authorList>
            <consortium name="Pathogen Informatics"/>
        </authorList>
    </citation>
    <scope>NUCLEOTIDE SEQUENCE [LARGE SCALE GENOMIC DNA]</scope>
</reference>
<organism evidence="4">
    <name type="scientific">Brugia pahangi</name>
    <name type="common">Filarial nematode worm</name>
    <dbReference type="NCBI Taxonomy" id="6280"/>
    <lineage>
        <taxon>Eukaryota</taxon>
        <taxon>Metazoa</taxon>
        <taxon>Ecdysozoa</taxon>
        <taxon>Nematoda</taxon>
        <taxon>Chromadorea</taxon>
        <taxon>Rhabditida</taxon>
        <taxon>Spirurina</taxon>
        <taxon>Spiruromorpha</taxon>
        <taxon>Filarioidea</taxon>
        <taxon>Onchocercidae</taxon>
        <taxon>Brugia</taxon>
    </lineage>
</organism>
<evidence type="ECO:0000313" key="3">
    <source>
        <dbReference type="Proteomes" id="UP000278627"/>
    </source>
</evidence>
<accession>A0A0N4TC67</accession>
<keyword evidence="3" id="KW-1185">Reference proteome</keyword>
<keyword evidence="1" id="KW-0472">Membrane</keyword>
<dbReference type="EMBL" id="UZAD01004445">
    <property type="protein sequence ID" value="VDN86954.1"/>
    <property type="molecule type" value="Genomic_DNA"/>
</dbReference>
<sequence length="44" mass="4889">MLIATQLTDIIWLVAFVSCCSLCGVVLSWRVCLLWGPEFSMLIG</sequence>
<protein>
    <submittedName>
        <fullName evidence="4">Metal ABC transporter permease</fullName>
    </submittedName>
</protein>
<dbReference type="AlphaFoldDB" id="A0A0N4TC67"/>
<reference evidence="4" key="1">
    <citation type="submission" date="2017-02" db="UniProtKB">
        <authorList>
            <consortium name="WormBaseParasite"/>
        </authorList>
    </citation>
    <scope>IDENTIFICATION</scope>
</reference>
<proteinExistence type="predicted"/>
<evidence type="ECO:0000313" key="4">
    <source>
        <dbReference type="WBParaSite" id="BPAG_0000580401-mRNA-1"/>
    </source>
</evidence>
<dbReference type="WBParaSite" id="BPAG_0000580401-mRNA-1">
    <property type="protein sequence ID" value="BPAG_0000580401-mRNA-1"/>
    <property type="gene ID" value="BPAG_0000580401"/>
</dbReference>